<keyword evidence="5" id="KW-0997">Cell inner membrane</keyword>
<dbReference type="Pfam" id="PF02386">
    <property type="entry name" value="TrkH"/>
    <property type="match status" value="1"/>
</dbReference>
<dbReference type="GO" id="GO:0015379">
    <property type="term" value="F:potassium:chloride symporter activity"/>
    <property type="evidence" value="ECO:0007669"/>
    <property type="project" value="InterPro"/>
</dbReference>
<comment type="subcellular location">
    <subcellularLocation>
        <location evidence="1">Cell inner membrane</location>
        <topology evidence="1">Multi-pass membrane protein</topology>
    </subcellularLocation>
</comment>
<dbReference type="NCBIfam" id="TIGR00933">
    <property type="entry name" value="2a38"/>
    <property type="match status" value="1"/>
</dbReference>
<feature type="binding site" evidence="12">
    <location>
        <position position="200"/>
    </location>
    <ligand>
        <name>K(+)</name>
        <dbReference type="ChEBI" id="CHEBI:29103"/>
    </ligand>
</feature>
<keyword evidence="8 12" id="KW-0630">Potassium</keyword>
<keyword evidence="9 13" id="KW-1133">Transmembrane helix</keyword>
<keyword evidence="12" id="KW-0479">Metal-binding</keyword>
<evidence type="ECO:0000256" key="11">
    <source>
        <dbReference type="ARBA" id="ARBA00023136"/>
    </source>
</evidence>
<accession>A0A7V3E8C9</accession>
<feature type="transmembrane region" description="Helical" evidence="13">
    <location>
        <begin position="49"/>
        <end position="71"/>
    </location>
</feature>
<keyword evidence="7 13" id="KW-0812">Transmembrane</keyword>
<feature type="binding site" evidence="12">
    <location>
        <position position="92"/>
    </location>
    <ligand>
        <name>K(+)</name>
        <dbReference type="ChEBI" id="CHEBI:29103"/>
    </ligand>
</feature>
<feature type="transmembrane region" description="Helical" evidence="13">
    <location>
        <begin position="252"/>
        <end position="270"/>
    </location>
</feature>
<dbReference type="PANTHER" id="PTHR32024:SF2">
    <property type="entry name" value="TRK SYSTEM POTASSIUM UPTAKE PROTEIN TRKG-RELATED"/>
    <property type="match status" value="1"/>
</dbReference>
<reference evidence="14" key="1">
    <citation type="journal article" date="2020" name="mSystems">
        <title>Genome- and Community-Level Interaction Insights into Carbon Utilization and Element Cycling Functions of Hydrothermarchaeota in Hydrothermal Sediment.</title>
        <authorList>
            <person name="Zhou Z."/>
            <person name="Liu Y."/>
            <person name="Xu W."/>
            <person name="Pan J."/>
            <person name="Luo Z.H."/>
            <person name="Li M."/>
        </authorList>
    </citation>
    <scope>NUCLEOTIDE SEQUENCE [LARGE SCALE GENOMIC DNA]</scope>
    <source>
        <strain evidence="14">SpSt-479</strain>
    </source>
</reference>
<feature type="binding site" evidence="12">
    <location>
        <position position="296"/>
    </location>
    <ligand>
        <name>K(+)</name>
        <dbReference type="ChEBI" id="CHEBI:29103"/>
    </ligand>
</feature>
<gene>
    <name evidence="14" type="ORF">ENS31_12110</name>
</gene>
<feature type="binding site" evidence="12">
    <location>
        <position position="412"/>
    </location>
    <ligand>
        <name>K(+)</name>
        <dbReference type="ChEBI" id="CHEBI:29103"/>
    </ligand>
</feature>
<feature type="binding site" evidence="12">
    <location>
        <position position="295"/>
    </location>
    <ligand>
        <name>K(+)</name>
        <dbReference type="ChEBI" id="CHEBI:29103"/>
    </ligand>
</feature>
<keyword evidence="4" id="KW-1003">Cell membrane</keyword>
<dbReference type="GO" id="GO:0005886">
    <property type="term" value="C:plasma membrane"/>
    <property type="evidence" value="ECO:0007669"/>
    <property type="project" value="UniProtKB-SubCell"/>
</dbReference>
<feature type="transmembrane region" description="Helical" evidence="13">
    <location>
        <begin position="435"/>
        <end position="460"/>
    </location>
</feature>
<evidence type="ECO:0000256" key="3">
    <source>
        <dbReference type="ARBA" id="ARBA00022448"/>
    </source>
</evidence>
<dbReference type="InterPro" id="IPR003445">
    <property type="entry name" value="Cat_transpt"/>
</dbReference>
<organism evidence="14">
    <name type="scientific">Ignavibacterium album</name>
    <dbReference type="NCBI Taxonomy" id="591197"/>
    <lineage>
        <taxon>Bacteria</taxon>
        <taxon>Pseudomonadati</taxon>
        <taxon>Ignavibacteriota</taxon>
        <taxon>Ignavibacteria</taxon>
        <taxon>Ignavibacteriales</taxon>
        <taxon>Ignavibacteriaceae</taxon>
        <taxon>Ignavibacterium</taxon>
    </lineage>
</organism>
<dbReference type="InterPro" id="IPR004772">
    <property type="entry name" value="TrkH"/>
</dbReference>
<evidence type="ECO:0000256" key="8">
    <source>
        <dbReference type="ARBA" id="ARBA00022958"/>
    </source>
</evidence>
<dbReference type="EMBL" id="DSUJ01000010">
    <property type="protein sequence ID" value="HFI92252.1"/>
    <property type="molecule type" value="Genomic_DNA"/>
</dbReference>
<keyword evidence="3" id="KW-0813">Transport</keyword>
<evidence type="ECO:0000256" key="10">
    <source>
        <dbReference type="ARBA" id="ARBA00023065"/>
    </source>
</evidence>
<evidence type="ECO:0000256" key="7">
    <source>
        <dbReference type="ARBA" id="ARBA00022692"/>
    </source>
</evidence>
<protein>
    <submittedName>
        <fullName evidence="14">TrkH family potassium uptake protein</fullName>
    </submittedName>
</protein>
<keyword evidence="6" id="KW-0633">Potassium transport</keyword>
<evidence type="ECO:0000256" key="5">
    <source>
        <dbReference type="ARBA" id="ARBA00022519"/>
    </source>
</evidence>
<proteinExistence type="inferred from homology"/>
<feature type="transmembrane region" description="Helical" evidence="13">
    <location>
        <begin position="308"/>
        <end position="331"/>
    </location>
</feature>
<keyword evidence="10" id="KW-0406">Ion transport</keyword>
<name>A0A7V3E8C9_9BACT</name>
<evidence type="ECO:0000256" key="6">
    <source>
        <dbReference type="ARBA" id="ARBA00022538"/>
    </source>
</evidence>
<comment type="similarity">
    <text evidence="2">Belongs to the TrkH potassium transport family.</text>
</comment>
<dbReference type="AlphaFoldDB" id="A0A7V3E8C9"/>
<evidence type="ECO:0000256" key="13">
    <source>
        <dbReference type="SAM" id="Phobius"/>
    </source>
</evidence>
<keyword evidence="11 13" id="KW-0472">Membrane</keyword>
<evidence type="ECO:0000256" key="1">
    <source>
        <dbReference type="ARBA" id="ARBA00004429"/>
    </source>
</evidence>
<feature type="transmembrane region" description="Helical" evidence="13">
    <location>
        <begin position="164"/>
        <end position="187"/>
    </location>
</feature>
<feature type="binding site" evidence="12">
    <location>
        <position position="413"/>
    </location>
    <ligand>
        <name>K(+)</name>
        <dbReference type="ChEBI" id="CHEBI:29103"/>
    </ligand>
</feature>
<evidence type="ECO:0000256" key="2">
    <source>
        <dbReference type="ARBA" id="ARBA00009137"/>
    </source>
</evidence>
<feature type="transmembrane region" description="Helical" evidence="13">
    <location>
        <begin position="216"/>
        <end position="240"/>
    </location>
</feature>
<evidence type="ECO:0000313" key="14">
    <source>
        <dbReference type="EMBL" id="HFI92252.1"/>
    </source>
</evidence>
<comment type="caution">
    <text evidence="14">The sequence shown here is derived from an EMBL/GenBank/DDBJ whole genome shotgun (WGS) entry which is preliminary data.</text>
</comment>
<evidence type="ECO:0000256" key="9">
    <source>
        <dbReference type="ARBA" id="ARBA00022989"/>
    </source>
</evidence>
<feature type="transmembrane region" description="Helical" evidence="13">
    <location>
        <begin position="370"/>
        <end position="392"/>
    </location>
</feature>
<dbReference type="PIRSF" id="PIRSF006247">
    <property type="entry name" value="TrkH"/>
    <property type="match status" value="1"/>
</dbReference>
<feature type="transmembrane region" description="Helical" evidence="13">
    <location>
        <begin position="116"/>
        <end position="143"/>
    </location>
</feature>
<evidence type="ECO:0000256" key="12">
    <source>
        <dbReference type="PIRSR" id="PIRSR006247-1"/>
    </source>
</evidence>
<evidence type="ECO:0000256" key="4">
    <source>
        <dbReference type="ARBA" id="ARBA00022475"/>
    </source>
</evidence>
<sequence length="462" mass="51259">MMSGIPFSLYYKDDDILVLLSCGLSTSIIGSILWKLTKNADKTDIGKREGYLIVTLGWIVMSLFGAIPFVIHGSIPSYVDAFFEVMSGFTTTGASILKDIESLPHGLLFWRSITQWIGGMGIIVLSLAILPLLGIGGMQLYAAEVPGITKDKFHPRVKETAKRLWGIYLIFTALETILLMVAGMNLFDAINHSFTTLATGGFSTKNSSTAYYSSPFIQYIFILFMFLAGTNFTLHYYALHRNFSFLKTNDEFKAYSLFILISSVLIMIIHHPHLNLSWEEKFRQSLFHVVSLVTTTGYVSSDYENWAIFSRMIFFVLLFIGGCAGSTGGSIKIVRHYLLFKNGFLELKRLIHPRAIIPVRVNGKAILPEIISNVQAFFILYILIFVLSSIILSLSGLDFLTSIGASATCLGNVGPGIGTVGPVANFSHLPDLAKILLSFLMLVGRLELFTVLVIFAPAFWKK</sequence>
<feature type="transmembrane region" description="Helical" evidence="13">
    <location>
        <begin position="16"/>
        <end position="37"/>
    </location>
</feature>
<dbReference type="GO" id="GO:0046872">
    <property type="term" value="F:metal ion binding"/>
    <property type="evidence" value="ECO:0007669"/>
    <property type="project" value="UniProtKB-KW"/>
</dbReference>
<dbReference type="PANTHER" id="PTHR32024">
    <property type="entry name" value="TRK SYSTEM POTASSIUM UPTAKE PROTEIN TRKG-RELATED"/>
    <property type="match status" value="1"/>
</dbReference>
<feature type="binding site" evidence="12">
    <location>
        <position position="91"/>
    </location>
    <ligand>
        <name>K(+)</name>
        <dbReference type="ChEBI" id="CHEBI:29103"/>
    </ligand>
</feature>